<organism evidence="6 7">
    <name type="scientific">Mycena citricolor</name>
    <dbReference type="NCBI Taxonomy" id="2018698"/>
    <lineage>
        <taxon>Eukaryota</taxon>
        <taxon>Fungi</taxon>
        <taxon>Dikarya</taxon>
        <taxon>Basidiomycota</taxon>
        <taxon>Agaricomycotina</taxon>
        <taxon>Agaricomycetes</taxon>
        <taxon>Agaricomycetidae</taxon>
        <taxon>Agaricales</taxon>
        <taxon>Marasmiineae</taxon>
        <taxon>Mycenaceae</taxon>
        <taxon>Mycena</taxon>
    </lineage>
</organism>
<dbReference type="GO" id="GO:0005634">
    <property type="term" value="C:nucleus"/>
    <property type="evidence" value="ECO:0007669"/>
    <property type="project" value="TreeGrafter"/>
</dbReference>
<dbReference type="InterPro" id="IPR016130">
    <property type="entry name" value="Tyr_Pase_AS"/>
</dbReference>
<evidence type="ECO:0000256" key="3">
    <source>
        <dbReference type="SAM" id="MobiDB-lite"/>
    </source>
</evidence>
<dbReference type="PROSITE" id="PS50056">
    <property type="entry name" value="TYR_PHOSPHATASE_2"/>
    <property type="match status" value="1"/>
</dbReference>
<dbReference type="EMBL" id="CAVNYO010000181">
    <property type="protein sequence ID" value="CAK5272256.1"/>
    <property type="molecule type" value="Genomic_DNA"/>
</dbReference>
<feature type="region of interest" description="Disordered" evidence="3">
    <location>
        <begin position="196"/>
        <end position="218"/>
    </location>
</feature>
<dbReference type="InterPro" id="IPR029023">
    <property type="entry name" value="Tensin_phosphatase"/>
</dbReference>
<dbReference type="InterPro" id="IPR003595">
    <property type="entry name" value="Tyr_Pase_cat"/>
</dbReference>
<dbReference type="AlphaFoldDB" id="A0AAD2HAA4"/>
<dbReference type="PANTHER" id="PTHR12305">
    <property type="entry name" value="PHOSPHATASE WITH HOMOLOGY TO TENSIN"/>
    <property type="match status" value="1"/>
</dbReference>
<name>A0AAD2HAA4_9AGAR</name>
<dbReference type="GO" id="GO:0048870">
    <property type="term" value="P:cell motility"/>
    <property type="evidence" value="ECO:0007669"/>
    <property type="project" value="TreeGrafter"/>
</dbReference>
<dbReference type="EC" id="3.1.3.67" evidence="1"/>
<proteinExistence type="predicted"/>
<sequence length="593" mass="66453">MSLLLIHCRMSDYIRRLVSGDKARFKDDSLDLELDLVYLTDRVIIMGYPADGFESLYRNKRDDAKRFLEHRHGKNFWVFNFCPLRENSYPASFFDGRVSRYPFPDHHAPPLALLPLAAREMTEWLDGAPERVIVLHCKAGKGRSGTLACTYLLAQDMRPDRPQSGLNRSDVASRDEWAKLKTSEVIEAIEQDREPVVISPSSPSSSIHSVPQNTSESPQAFPDALHRVLDLHTARRMKAPQQDSNGKQLKKGKQGVSIPSQRRWLYYWARLLSGQSPNGFWSLPSSISASSPPRRSHVRINHITVRMYEPTSLRLRIARTASAFMERTAKGKARAAHEETTGPVWISLARYDDQFVDLLERWEAHTRDSRFLACRRPNTSSLDGESLREVFDDRGRWDKGKMVRSFARLGSAQDSVTKTDTPEGKVMQYTLRPLSDTAWVDVRAAIAESAVDVPADGPDIPGSEFSSIPSDSPQPPSSEGVVVDADREIRVKVYLGQIFLCWIWLIPSFHLPPPSELPGSTKLKLTRKETDFPIGLGSTLIDVEIDMEWVENGVVKATDSGEDSDGNKGLTLATALVGNDIQSTVHMGQATDS</sequence>
<feature type="compositionally biased region" description="Low complexity" evidence="3">
    <location>
        <begin position="196"/>
        <end position="211"/>
    </location>
</feature>
<feature type="domain" description="Phosphatase tensin-type" evidence="5">
    <location>
        <begin position="25"/>
        <end position="275"/>
    </location>
</feature>
<gene>
    <name evidence="6" type="ORF">MYCIT1_LOCUS17880</name>
</gene>
<keyword evidence="2" id="KW-0378">Hydrolase</keyword>
<dbReference type="GO" id="GO:0016314">
    <property type="term" value="F:phosphatidylinositol-3,4,5-trisphosphate 3-phosphatase activity"/>
    <property type="evidence" value="ECO:0007669"/>
    <property type="project" value="UniProtKB-EC"/>
</dbReference>
<feature type="region of interest" description="Disordered" evidence="3">
    <location>
        <begin position="453"/>
        <end position="481"/>
    </location>
</feature>
<accession>A0AAD2HAA4</accession>
<evidence type="ECO:0000313" key="6">
    <source>
        <dbReference type="EMBL" id="CAK5272256.1"/>
    </source>
</evidence>
<dbReference type="PROSITE" id="PS51181">
    <property type="entry name" value="PPASE_TENSIN"/>
    <property type="match status" value="1"/>
</dbReference>
<keyword evidence="7" id="KW-1185">Reference proteome</keyword>
<dbReference type="InterPro" id="IPR029021">
    <property type="entry name" value="Prot-tyrosine_phosphatase-like"/>
</dbReference>
<dbReference type="PANTHER" id="PTHR12305:SF81">
    <property type="entry name" value="PHOSPHATIDYLINOSITOL 3,4,5-TRISPHOSPHATE 3-PHOSPHATASE AND DUAL-SPECIFICITY PROTEIN PHOSPHATASE PTEN"/>
    <property type="match status" value="1"/>
</dbReference>
<dbReference type="InterPro" id="IPR057023">
    <property type="entry name" value="PTP-SAK"/>
</dbReference>
<dbReference type="InterPro" id="IPR000387">
    <property type="entry name" value="Tyr_Pase_dom"/>
</dbReference>
<dbReference type="SMART" id="SM00404">
    <property type="entry name" value="PTPc_motif"/>
    <property type="match status" value="1"/>
</dbReference>
<dbReference type="SUPFAM" id="SSF52799">
    <property type="entry name" value="(Phosphotyrosine protein) phosphatases II"/>
    <property type="match status" value="1"/>
</dbReference>
<dbReference type="PROSITE" id="PS00383">
    <property type="entry name" value="TYR_PHOSPHATASE_1"/>
    <property type="match status" value="1"/>
</dbReference>
<dbReference type="GO" id="GO:0042995">
    <property type="term" value="C:cell projection"/>
    <property type="evidence" value="ECO:0007669"/>
    <property type="project" value="TreeGrafter"/>
</dbReference>
<dbReference type="GO" id="GO:0051896">
    <property type="term" value="P:regulation of phosphatidylinositol 3-kinase/protein kinase B signal transduction"/>
    <property type="evidence" value="ECO:0007669"/>
    <property type="project" value="TreeGrafter"/>
</dbReference>
<evidence type="ECO:0000259" key="4">
    <source>
        <dbReference type="PROSITE" id="PS50056"/>
    </source>
</evidence>
<dbReference type="GO" id="GO:0004725">
    <property type="term" value="F:protein tyrosine phosphatase activity"/>
    <property type="evidence" value="ECO:0007669"/>
    <property type="project" value="TreeGrafter"/>
</dbReference>
<dbReference type="GO" id="GO:0005829">
    <property type="term" value="C:cytosol"/>
    <property type="evidence" value="ECO:0007669"/>
    <property type="project" value="TreeGrafter"/>
</dbReference>
<evidence type="ECO:0000256" key="2">
    <source>
        <dbReference type="ARBA" id="ARBA00022801"/>
    </source>
</evidence>
<dbReference type="Pfam" id="PF22784">
    <property type="entry name" value="PTP-SAK"/>
    <property type="match status" value="1"/>
</dbReference>
<feature type="domain" description="Tyrosine specific protein phosphatases" evidence="4">
    <location>
        <begin position="111"/>
        <end position="204"/>
    </location>
</feature>
<protein>
    <recommendedName>
        <fullName evidence="1">phosphatidylinositol-3,4,5-trisphosphate 3-phosphatase</fullName>
        <ecNumber evidence="1">3.1.3.67</ecNumber>
    </recommendedName>
</protein>
<comment type="caution">
    <text evidence="6">The sequence shown here is derived from an EMBL/GenBank/DDBJ whole genome shotgun (WGS) entry which is preliminary data.</text>
</comment>
<dbReference type="GO" id="GO:0046856">
    <property type="term" value="P:phosphatidylinositol dephosphorylation"/>
    <property type="evidence" value="ECO:0007669"/>
    <property type="project" value="TreeGrafter"/>
</dbReference>
<dbReference type="Gene3D" id="3.90.190.10">
    <property type="entry name" value="Protein tyrosine phosphatase superfamily"/>
    <property type="match status" value="1"/>
</dbReference>
<dbReference type="GO" id="GO:0005886">
    <property type="term" value="C:plasma membrane"/>
    <property type="evidence" value="ECO:0007669"/>
    <property type="project" value="TreeGrafter"/>
</dbReference>
<evidence type="ECO:0000313" key="7">
    <source>
        <dbReference type="Proteomes" id="UP001295794"/>
    </source>
</evidence>
<dbReference type="InterPro" id="IPR051281">
    <property type="entry name" value="Dual-spec_lipid-protein_phosph"/>
</dbReference>
<evidence type="ECO:0000259" key="5">
    <source>
        <dbReference type="PROSITE" id="PS51181"/>
    </source>
</evidence>
<dbReference type="Proteomes" id="UP001295794">
    <property type="component" value="Unassembled WGS sequence"/>
</dbReference>
<dbReference type="GO" id="GO:0043491">
    <property type="term" value="P:phosphatidylinositol 3-kinase/protein kinase B signal transduction"/>
    <property type="evidence" value="ECO:0007669"/>
    <property type="project" value="TreeGrafter"/>
</dbReference>
<reference evidence="6" key="1">
    <citation type="submission" date="2023-11" db="EMBL/GenBank/DDBJ databases">
        <authorList>
            <person name="De Vega J J."/>
            <person name="De Vega J J."/>
        </authorList>
    </citation>
    <scope>NUCLEOTIDE SEQUENCE</scope>
</reference>
<evidence type="ECO:0000256" key="1">
    <source>
        <dbReference type="ARBA" id="ARBA00013015"/>
    </source>
</evidence>